<dbReference type="Proteomes" id="UP000828048">
    <property type="component" value="Chromosome 8"/>
</dbReference>
<gene>
    <name evidence="1" type="ORF">Vadar_033867</name>
</gene>
<sequence>MGSRPSKGDFLMNISQSDSNHSIGYLHKLLCNDVTSMDQKLNEARWWCCINDDYDAIVSRAPIFSNEEVIGGQSAGRGGVAEPEAREVRGGDEREPVFGHAFKSKHRLTGARTRISNRTSLLWAIAVADDENDILMLLRHSYVDMLLRS</sequence>
<name>A0ACB7YJY9_9ERIC</name>
<dbReference type="EMBL" id="CM037158">
    <property type="protein sequence ID" value="KAH7853140.1"/>
    <property type="molecule type" value="Genomic_DNA"/>
</dbReference>
<organism evidence="1 2">
    <name type="scientific">Vaccinium darrowii</name>
    <dbReference type="NCBI Taxonomy" id="229202"/>
    <lineage>
        <taxon>Eukaryota</taxon>
        <taxon>Viridiplantae</taxon>
        <taxon>Streptophyta</taxon>
        <taxon>Embryophyta</taxon>
        <taxon>Tracheophyta</taxon>
        <taxon>Spermatophyta</taxon>
        <taxon>Magnoliopsida</taxon>
        <taxon>eudicotyledons</taxon>
        <taxon>Gunneridae</taxon>
        <taxon>Pentapetalae</taxon>
        <taxon>asterids</taxon>
        <taxon>Ericales</taxon>
        <taxon>Ericaceae</taxon>
        <taxon>Vaccinioideae</taxon>
        <taxon>Vaccinieae</taxon>
        <taxon>Vaccinium</taxon>
    </lineage>
</organism>
<evidence type="ECO:0000313" key="2">
    <source>
        <dbReference type="Proteomes" id="UP000828048"/>
    </source>
</evidence>
<protein>
    <submittedName>
        <fullName evidence="1">Uncharacterized protein</fullName>
    </submittedName>
</protein>
<reference evidence="1 2" key="1">
    <citation type="journal article" date="2021" name="Hortic Res">
        <title>High-quality reference genome and annotation aids understanding of berry development for evergreen blueberry (Vaccinium darrowii).</title>
        <authorList>
            <person name="Yu J."/>
            <person name="Hulse-Kemp A.M."/>
            <person name="Babiker E."/>
            <person name="Staton M."/>
        </authorList>
    </citation>
    <scope>NUCLEOTIDE SEQUENCE [LARGE SCALE GENOMIC DNA]</scope>
    <source>
        <strain evidence="2">cv. NJ 8807/NJ 8810</strain>
        <tissue evidence="1">Young leaf</tissue>
    </source>
</reference>
<proteinExistence type="predicted"/>
<accession>A0ACB7YJY9</accession>
<evidence type="ECO:0000313" key="1">
    <source>
        <dbReference type="EMBL" id="KAH7853140.1"/>
    </source>
</evidence>
<comment type="caution">
    <text evidence="1">The sequence shown here is derived from an EMBL/GenBank/DDBJ whole genome shotgun (WGS) entry which is preliminary data.</text>
</comment>
<keyword evidence="2" id="KW-1185">Reference proteome</keyword>